<organism evidence="13 14">
    <name type="scientific">Methylotuvimicrobium alcaliphilum (strain DSM 19304 / NCIMB 14124 / VKM B-2133 / 20Z)</name>
    <name type="common">Methylomicrobium alcaliphilum</name>
    <dbReference type="NCBI Taxonomy" id="1091494"/>
    <lineage>
        <taxon>Bacteria</taxon>
        <taxon>Pseudomonadati</taxon>
        <taxon>Pseudomonadota</taxon>
        <taxon>Gammaproteobacteria</taxon>
        <taxon>Methylococcales</taxon>
        <taxon>Methylococcaceae</taxon>
        <taxon>Methylotuvimicrobium</taxon>
    </lineage>
</organism>
<dbReference type="InterPro" id="IPR001610">
    <property type="entry name" value="PAC"/>
</dbReference>
<dbReference type="SUPFAM" id="SSF55785">
    <property type="entry name" value="PYP-like sensor domain (PAS domain)"/>
    <property type="match status" value="1"/>
</dbReference>
<dbReference type="InterPro" id="IPR013655">
    <property type="entry name" value="PAS_fold_3"/>
</dbReference>
<dbReference type="InterPro" id="IPR003661">
    <property type="entry name" value="HisK_dim/P_dom"/>
</dbReference>
<dbReference type="SMART" id="SM00388">
    <property type="entry name" value="HisKA"/>
    <property type="match status" value="1"/>
</dbReference>
<dbReference type="PROSITE" id="PS50839">
    <property type="entry name" value="CHASE"/>
    <property type="match status" value="1"/>
</dbReference>
<keyword evidence="9" id="KW-0472">Membrane</keyword>
<dbReference type="Pfam" id="PF08447">
    <property type="entry name" value="PAS_3"/>
    <property type="match status" value="1"/>
</dbReference>
<evidence type="ECO:0000256" key="4">
    <source>
        <dbReference type="ARBA" id="ARBA00022553"/>
    </source>
</evidence>
<dbReference type="FunFam" id="3.30.450.20:FF:000099">
    <property type="entry name" value="Sensory box sensor histidine kinase"/>
    <property type="match status" value="1"/>
</dbReference>
<protein>
    <recommendedName>
        <fullName evidence="3">histidine kinase</fullName>
        <ecNumber evidence="3">2.7.13.3</ecNumber>
    </recommendedName>
</protein>
<keyword evidence="4" id="KW-0597">Phosphoprotein</keyword>
<dbReference type="InterPro" id="IPR036890">
    <property type="entry name" value="HATPase_C_sf"/>
</dbReference>
<dbReference type="Gene3D" id="1.10.287.130">
    <property type="match status" value="1"/>
</dbReference>
<keyword evidence="7 13" id="KW-0418">Kinase</keyword>
<dbReference type="Gene3D" id="3.30.565.10">
    <property type="entry name" value="Histidine kinase-like ATPase, C-terminal domain"/>
    <property type="match status" value="1"/>
</dbReference>
<evidence type="ECO:0000256" key="3">
    <source>
        <dbReference type="ARBA" id="ARBA00012438"/>
    </source>
</evidence>
<evidence type="ECO:0000256" key="5">
    <source>
        <dbReference type="ARBA" id="ARBA00022679"/>
    </source>
</evidence>
<dbReference type="Pfam" id="PF00512">
    <property type="entry name" value="HisKA"/>
    <property type="match status" value="1"/>
</dbReference>
<dbReference type="PANTHER" id="PTHR43304">
    <property type="entry name" value="PHYTOCHROME-LIKE PROTEIN CPH1"/>
    <property type="match status" value="1"/>
</dbReference>
<dbReference type="SMART" id="SM00091">
    <property type="entry name" value="PAS"/>
    <property type="match status" value="1"/>
</dbReference>
<dbReference type="KEGG" id="mah:MEALZ_2909"/>
<evidence type="ECO:0000259" key="12">
    <source>
        <dbReference type="PROSITE" id="PS50839"/>
    </source>
</evidence>
<feature type="domain" description="CHASE" evidence="12">
    <location>
        <begin position="58"/>
        <end position="277"/>
    </location>
</feature>
<proteinExistence type="predicted"/>
<dbReference type="PANTHER" id="PTHR43304:SF1">
    <property type="entry name" value="PAC DOMAIN-CONTAINING PROTEIN"/>
    <property type="match status" value="1"/>
</dbReference>
<evidence type="ECO:0000313" key="14">
    <source>
        <dbReference type="Proteomes" id="UP000008315"/>
    </source>
</evidence>
<dbReference type="InterPro" id="IPR003594">
    <property type="entry name" value="HATPase_dom"/>
</dbReference>
<dbReference type="PATRIC" id="fig|271065.3.peg.2988"/>
<dbReference type="InterPro" id="IPR000014">
    <property type="entry name" value="PAS"/>
</dbReference>
<dbReference type="CDD" id="cd00082">
    <property type="entry name" value="HisKA"/>
    <property type="match status" value="1"/>
</dbReference>
<feature type="domain" description="PAC" evidence="11">
    <location>
        <begin position="408"/>
        <end position="460"/>
    </location>
</feature>
<evidence type="ECO:0000256" key="6">
    <source>
        <dbReference type="ARBA" id="ARBA00022692"/>
    </source>
</evidence>
<evidence type="ECO:0000256" key="9">
    <source>
        <dbReference type="ARBA" id="ARBA00023136"/>
    </source>
</evidence>
<dbReference type="Gene3D" id="3.30.450.20">
    <property type="entry name" value="PAS domain"/>
    <property type="match status" value="1"/>
</dbReference>
<name>G4T144_META2</name>
<keyword evidence="5" id="KW-0808">Transferase</keyword>
<dbReference type="PRINTS" id="PR00344">
    <property type="entry name" value="BCTRLSENSOR"/>
</dbReference>
<gene>
    <name evidence="13" type="ordered locus">MEALZ_2909</name>
</gene>
<evidence type="ECO:0000256" key="2">
    <source>
        <dbReference type="ARBA" id="ARBA00004370"/>
    </source>
</evidence>
<dbReference type="SMART" id="SM00086">
    <property type="entry name" value="PAC"/>
    <property type="match status" value="1"/>
</dbReference>
<dbReference type="NCBIfam" id="TIGR00229">
    <property type="entry name" value="sensory_box"/>
    <property type="match status" value="1"/>
</dbReference>
<dbReference type="SUPFAM" id="SSF47384">
    <property type="entry name" value="Homodimeric domain of signal transducing histidine kinase"/>
    <property type="match status" value="1"/>
</dbReference>
<keyword evidence="14" id="KW-1185">Reference proteome</keyword>
<dbReference type="InterPro" id="IPR000700">
    <property type="entry name" value="PAS-assoc_C"/>
</dbReference>
<dbReference type="EMBL" id="FO082060">
    <property type="protein sequence ID" value="CCE24575.1"/>
    <property type="molecule type" value="Genomic_DNA"/>
</dbReference>
<dbReference type="GO" id="GO:0005886">
    <property type="term" value="C:plasma membrane"/>
    <property type="evidence" value="ECO:0007669"/>
    <property type="project" value="UniProtKB-ARBA"/>
</dbReference>
<keyword evidence="6" id="KW-0812">Transmembrane</keyword>
<dbReference type="InterPro" id="IPR036097">
    <property type="entry name" value="HisK_dim/P_sf"/>
</dbReference>
<dbReference type="Pfam" id="PF02518">
    <property type="entry name" value="HATPase_c"/>
    <property type="match status" value="1"/>
</dbReference>
<dbReference type="Proteomes" id="UP000008315">
    <property type="component" value="Chromosome"/>
</dbReference>
<dbReference type="Gene3D" id="3.30.450.350">
    <property type="entry name" value="CHASE domain"/>
    <property type="match status" value="1"/>
</dbReference>
<dbReference type="PROSITE" id="PS50113">
    <property type="entry name" value="PAC"/>
    <property type="match status" value="1"/>
</dbReference>
<dbReference type="Pfam" id="PF03924">
    <property type="entry name" value="CHASE"/>
    <property type="match status" value="1"/>
</dbReference>
<dbReference type="SMART" id="SM00387">
    <property type="entry name" value="HATPase_c"/>
    <property type="match status" value="1"/>
</dbReference>
<keyword evidence="8" id="KW-1133">Transmembrane helix</keyword>
<dbReference type="InterPro" id="IPR006189">
    <property type="entry name" value="CHASE_dom"/>
</dbReference>
<dbReference type="SMART" id="SM01079">
    <property type="entry name" value="CHASE"/>
    <property type="match status" value="1"/>
</dbReference>
<evidence type="ECO:0000256" key="7">
    <source>
        <dbReference type="ARBA" id="ARBA00022777"/>
    </source>
</evidence>
<dbReference type="STRING" id="1091494.MEALZ_2909"/>
<evidence type="ECO:0000259" key="10">
    <source>
        <dbReference type="PROSITE" id="PS50109"/>
    </source>
</evidence>
<dbReference type="InterPro" id="IPR005467">
    <property type="entry name" value="His_kinase_dom"/>
</dbReference>
<dbReference type="InterPro" id="IPR004358">
    <property type="entry name" value="Sig_transdc_His_kin-like_C"/>
</dbReference>
<dbReference type="AlphaFoldDB" id="G4T144"/>
<feature type="domain" description="Histidine kinase" evidence="10">
    <location>
        <begin position="478"/>
        <end position="694"/>
    </location>
</feature>
<evidence type="ECO:0000256" key="1">
    <source>
        <dbReference type="ARBA" id="ARBA00000085"/>
    </source>
</evidence>
<accession>G4T144</accession>
<evidence type="ECO:0000313" key="13">
    <source>
        <dbReference type="EMBL" id="CCE24575.1"/>
    </source>
</evidence>
<dbReference type="PROSITE" id="PS50109">
    <property type="entry name" value="HIS_KIN"/>
    <property type="match status" value="1"/>
</dbReference>
<dbReference type="HOGENOM" id="CLU_000445_114_62_6"/>
<dbReference type="EC" id="2.7.13.3" evidence="3"/>
<dbReference type="FunFam" id="3.30.565.10:FF:000006">
    <property type="entry name" value="Sensor histidine kinase WalK"/>
    <property type="match status" value="1"/>
</dbReference>
<sequence>MLLSLGATFGVWKNAEADLERNLKIDFDFRVREIIDRIEQRMATYEQVLLGVKGLFIASDYVDRNEFRIYVDTLKIDRNYPGIQGIGFSVVVPSHDKDKHIADIRTQGFPDYSIRPEGERDIYSSILYLEPFVDRNLRAFGYDMYSEPVRRKAMADSRDLSQTRISGKVILVQETDEAVQAGFLMYLPLFRDNVTYESVEERRSNIVAWIYAPFRMDDFMAGVGGERASDLNLEIFDGVTMTEEARMHSSSSEALSSLYYLNTIRTIEIDGHEWTLAVSPGASFKQRVSLDKPRYIAAAGATLSVLLATIIWQLASGRARALALATEMTRELRESEARFRQMADSAPVLIWISGTDSRCFWFNKVWLDFTGRTLDQEKDNGWLEGVHPEDRQRCIDCYLDHFNRREPFRMEYRLRRFDGDYRWIDDHGVPRVDDHGNFSGYIGSCTDITERRQVETILRTHSEALTRSNADLEQFAYSVSHDMRQPLRTIAGHLHLLELGLAEQLDEDNKENLAFALDGAKRMDAMIVSLLDYSRIGRKTEPKIYMETRESLNEALQFLEVEIEEKRADVVVQGDWPFLSASRDELTRLLQNLIANAIKYHDSDEVPYVTVVSTEHAGIWSVRIADNGIGIDPNQIDKLFQFFSRLQSRARFDGNGMGLALCRRIVEHHGGRIWAESEGEGKGSTFVFEIPLAQNNASD</sequence>
<dbReference type="InterPro" id="IPR052162">
    <property type="entry name" value="Sensor_kinase/Photoreceptor"/>
</dbReference>
<dbReference type="SUPFAM" id="SSF55874">
    <property type="entry name" value="ATPase domain of HSP90 chaperone/DNA topoisomerase II/histidine kinase"/>
    <property type="match status" value="1"/>
</dbReference>
<reference evidence="14" key="1">
    <citation type="journal article" date="2012" name="J. Bacteriol.">
        <title>Genome sequence of the haloalkaliphilic methanotrophic bacterium Methylomicrobium alcaliphilum 20Z.</title>
        <authorList>
            <person name="Vuilleumier S."/>
            <person name="Khmelenina V.N."/>
            <person name="Bringel F."/>
            <person name="Reshetnikov A.S."/>
            <person name="Lajus A."/>
            <person name="Mangenot S."/>
            <person name="Rouy Z."/>
            <person name="Op den Camp H.J."/>
            <person name="Jetten M.S."/>
            <person name="Dispirito A.A."/>
            <person name="Dunfield P."/>
            <person name="Klotz M.G."/>
            <person name="Semrau J.D."/>
            <person name="Stein L.Y."/>
            <person name="Barbe V."/>
            <person name="Medigue C."/>
            <person name="Trotsenko Y.A."/>
            <person name="Kalyuzhnaya M.G."/>
        </authorList>
    </citation>
    <scope>NUCLEOTIDE SEQUENCE [LARGE SCALE GENOMIC DNA]</scope>
    <source>
        <strain evidence="14">DSM 19304 / NCIMB 14124 / VKM B-2133 / 20Z</strain>
    </source>
</reference>
<evidence type="ECO:0000259" key="11">
    <source>
        <dbReference type="PROSITE" id="PS50113"/>
    </source>
</evidence>
<dbReference type="InterPro" id="IPR042240">
    <property type="entry name" value="CHASE_sf"/>
</dbReference>
<evidence type="ECO:0000256" key="8">
    <source>
        <dbReference type="ARBA" id="ARBA00022989"/>
    </source>
</evidence>
<comment type="catalytic activity">
    <reaction evidence="1">
        <text>ATP + protein L-histidine = ADP + protein N-phospho-L-histidine.</text>
        <dbReference type="EC" id="2.7.13.3"/>
    </reaction>
</comment>
<comment type="subcellular location">
    <subcellularLocation>
        <location evidence="2">Membrane</location>
    </subcellularLocation>
</comment>
<dbReference type="GO" id="GO:0000155">
    <property type="term" value="F:phosphorelay sensor kinase activity"/>
    <property type="evidence" value="ECO:0007669"/>
    <property type="project" value="InterPro"/>
</dbReference>
<dbReference type="InterPro" id="IPR035965">
    <property type="entry name" value="PAS-like_dom_sf"/>
</dbReference>
<dbReference type="CDD" id="cd00130">
    <property type="entry name" value="PAS"/>
    <property type="match status" value="1"/>
</dbReference>